<dbReference type="Gene3D" id="3.90.550.10">
    <property type="entry name" value="Spore Coat Polysaccharide Biosynthesis Protein SpsA, Chain A"/>
    <property type="match status" value="1"/>
</dbReference>
<dbReference type="EMBL" id="JALNMJ010000053">
    <property type="protein sequence ID" value="MCK7616240.1"/>
    <property type="molecule type" value="Genomic_DNA"/>
</dbReference>
<evidence type="ECO:0000313" key="2">
    <source>
        <dbReference type="EMBL" id="MCK7616240.1"/>
    </source>
</evidence>
<sequence length="270" mass="31659">MLVEKLFEEFNRQRKRCSKRVEIIVIDDGSKLRPTISEKSDHIYIQLTENMGAPYARKIGYQTSSGQFIHFHDSDDSVPVDWLEKTITSLEENEPDLLITSRISSKKNSINIVTPNYLSKITAPSKVKHYLQYENCIGPLGGVTFSKRALLRCTFQNILSCQDWHMYYESIDSESKIILSKSNTFTYNQVGEDRISSSVHKKINGLEQYFYLVHDKKWRCGLALHFALKKYEIRAGNTFWRRSYLWFLRIIVMFLARRQSACRFLDKFLP</sequence>
<organism evidence="2 3">
    <name type="scientific">Roseibium sediminicola</name>
    <dbReference type="NCBI Taxonomy" id="2933272"/>
    <lineage>
        <taxon>Bacteria</taxon>
        <taxon>Pseudomonadati</taxon>
        <taxon>Pseudomonadota</taxon>
        <taxon>Alphaproteobacteria</taxon>
        <taxon>Hyphomicrobiales</taxon>
        <taxon>Stappiaceae</taxon>
        <taxon>Roseibium</taxon>
    </lineage>
</organism>
<feature type="domain" description="Glycosyltransferase 2-like" evidence="1">
    <location>
        <begin position="6"/>
        <end position="115"/>
    </location>
</feature>
<keyword evidence="3" id="KW-1185">Reference proteome</keyword>
<dbReference type="InterPro" id="IPR029044">
    <property type="entry name" value="Nucleotide-diphossugar_trans"/>
</dbReference>
<dbReference type="InterPro" id="IPR001173">
    <property type="entry name" value="Glyco_trans_2-like"/>
</dbReference>
<name>A0ABT0H582_9HYPH</name>
<dbReference type="SUPFAM" id="SSF53448">
    <property type="entry name" value="Nucleotide-diphospho-sugar transferases"/>
    <property type="match status" value="1"/>
</dbReference>
<dbReference type="Pfam" id="PF00535">
    <property type="entry name" value="Glycos_transf_2"/>
    <property type="match status" value="1"/>
</dbReference>
<evidence type="ECO:0000313" key="3">
    <source>
        <dbReference type="Proteomes" id="UP001431221"/>
    </source>
</evidence>
<comment type="caution">
    <text evidence="2">The sequence shown here is derived from an EMBL/GenBank/DDBJ whole genome shotgun (WGS) entry which is preliminary data.</text>
</comment>
<protein>
    <submittedName>
        <fullName evidence="2">Glycosyltransferase</fullName>
    </submittedName>
</protein>
<reference evidence="2" key="1">
    <citation type="submission" date="2022-04" db="EMBL/GenBank/DDBJ databases">
        <title>Roseibium sp. CAU 1639 isolated from mud.</title>
        <authorList>
            <person name="Kim W."/>
        </authorList>
    </citation>
    <scope>NUCLEOTIDE SEQUENCE</scope>
    <source>
        <strain evidence="2">CAU 1639</strain>
    </source>
</reference>
<accession>A0ABT0H582</accession>
<gene>
    <name evidence="2" type="ORF">M0H32_29205</name>
</gene>
<evidence type="ECO:0000259" key="1">
    <source>
        <dbReference type="Pfam" id="PF00535"/>
    </source>
</evidence>
<dbReference type="Proteomes" id="UP001431221">
    <property type="component" value="Unassembled WGS sequence"/>
</dbReference>
<proteinExistence type="predicted"/>